<dbReference type="PANTHER" id="PTHR33055">
    <property type="entry name" value="TRANSPOSASE FOR INSERTION SEQUENCE ELEMENT IS1111A"/>
    <property type="match status" value="1"/>
</dbReference>
<dbReference type="STRING" id="670.ACZ92_21730"/>
<comment type="caution">
    <text evidence="2">The sequence shown here is derived from an EMBL/GenBank/DDBJ whole genome shotgun (WGS) entry which is preliminary data.</text>
</comment>
<name>A0A227J7E4_VIBPH</name>
<feature type="non-terminal residue" evidence="2">
    <location>
        <position position="1"/>
    </location>
</feature>
<dbReference type="EMBL" id="NIXT01001864">
    <property type="protein sequence ID" value="OXE30788.1"/>
    <property type="molecule type" value="Genomic_DNA"/>
</dbReference>
<reference evidence="2 3" key="1">
    <citation type="journal article" date="2017" name="Appl. Environ. Microbiol.">
        <title>Parallel evolution of two clades of a major Atlantic endemic Vibrio parahaemolyticus pathogen lineage by independent acquisition of related pathogenicity islands.</title>
        <authorList>
            <person name="Xu F."/>
            <person name="Gonzalez-Escalona N."/>
            <person name="Drees K.P."/>
            <person name="Sebra R.P."/>
            <person name="Cooper V.S."/>
            <person name="Jones S.H."/>
            <person name="Whistler C.A."/>
        </authorList>
    </citation>
    <scope>NUCLEOTIDE SEQUENCE [LARGE SCALE GENOMIC DNA]</scope>
    <source>
        <strain evidence="2 3">MAVP-3</strain>
    </source>
</reference>
<evidence type="ECO:0000256" key="1">
    <source>
        <dbReference type="SAM" id="Coils"/>
    </source>
</evidence>
<dbReference type="AlphaFoldDB" id="A0A227J7E4"/>
<proteinExistence type="predicted"/>
<sequence>TRPNMRFVSPKSEQAQVGVVIRRVRTGYIRERTATMNRIGSMLIEFGISFPRGHANMKKLFQWLADNKEPIPPLLVRELQNQLDYYNQLNERIKEQDRKIEKLSSEDELYTLLQTIPGVGPMTASCCL</sequence>
<dbReference type="Proteomes" id="UP000214596">
    <property type="component" value="Unassembled WGS sequence"/>
</dbReference>
<dbReference type="PANTHER" id="PTHR33055:SF3">
    <property type="entry name" value="PUTATIVE TRANSPOSASE FOR IS117-RELATED"/>
    <property type="match status" value="1"/>
</dbReference>
<accession>A0A227J7E4</accession>
<feature type="coiled-coil region" evidence="1">
    <location>
        <begin position="76"/>
        <end position="106"/>
    </location>
</feature>
<evidence type="ECO:0000313" key="2">
    <source>
        <dbReference type="EMBL" id="OXE30788.1"/>
    </source>
</evidence>
<protein>
    <submittedName>
        <fullName evidence="2">IS110 family transposase</fullName>
    </submittedName>
</protein>
<gene>
    <name evidence="2" type="ORF">CA163_21505</name>
</gene>
<dbReference type="InterPro" id="IPR047650">
    <property type="entry name" value="Transpos_IS110"/>
</dbReference>
<evidence type="ECO:0000313" key="3">
    <source>
        <dbReference type="Proteomes" id="UP000214596"/>
    </source>
</evidence>
<feature type="non-terminal residue" evidence="2">
    <location>
        <position position="128"/>
    </location>
</feature>
<organism evidence="2 3">
    <name type="scientific">Vibrio parahaemolyticus</name>
    <dbReference type="NCBI Taxonomy" id="670"/>
    <lineage>
        <taxon>Bacteria</taxon>
        <taxon>Pseudomonadati</taxon>
        <taxon>Pseudomonadota</taxon>
        <taxon>Gammaproteobacteria</taxon>
        <taxon>Vibrionales</taxon>
        <taxon>Vibrionaceae</taxon>
        <taxon>Vibrio</taxon>
    </lineage>
</organism>
<keyword evidence="1" id="KW-0175">Coiled coil</keyword>